<dbReference type="SUPFAM" id="SSF58038">
    <property type="entry name" value="SNARE fusion complex"/>
    <property type="match status" value="2"/>
</dbReference>
<evidence type="ECO:0000256" key="2">
    <source>
        <dbReference type="ARBA" id="ARBA00022599"/>
    </source>
</evidence>
<accession>A0A226DKP0</accession>
<evidence type="ECO:0000256" key="3">
    <source>
        <dbReference type="ARBA" id="ARBA00022737"/>
    </source>
</evidence>
<evidence type="ECO:0000256" key="5">
    <source>
        <dbReference type="ARBA" id="ARBA00023054"/>
    </source>
</evidence>
<dbReference type="GO" id="GO:0098793">
    <property type="term" value="C:presynapse"/>
    <property type="evidence" value="ECO:0007669"/>
    <property type="project" value="GOC"/>
</dbReference>
<dbReference type="OMA" id="CNEAKEM"/>
<dbReference type="SMART" id="SM00397">
    <property type="entry name" value="t_SNARE"/>
    <property type="match status" value="2"/>
</dbReference>
<comment type="similarity">
    <text evidence="1">Belongs to the SNAP-25 family.</text>
</comment>
<feature type="region of interest" description="Disordered" evidence="8">
    <location>
        <begin position="107"/>
        <end position="133"/>
    </location>
</feature>
<dbReference type="FunFam" id="1.20.5.110:FF:000007">
    <property type="entry name" value="Synaptosomal-associated protein"/>
    <property type="match status" value="1"/>
</dbReference>
<dbReference type="GO" id="GO:0031201">
    <property type="term" value="C:SNARE complex"/>
    <property type="evidence" value="ECO:0007669"/>
    <property type="project" value="TreeGrafter"/>
</dbReference>
<dbReference type="PANTHER" id="PTHR19305">
    <property type="entry name" value="SYNAPTOSOMAL ASSOCIATED PROTEIN"/>
    <property type="match status" value="1"/>
</dbReference>
<comment type="caution">
    <text evidence="10">The sequence shown here is derived from an EMBL/GenBank/DDBJ whole genome shotgun (WGS) entry which is preliminary data.</text>
</comment>
<dbReference type="GO" id="GO:0005886">
    <property type="term" value="C:plasma membrane"/>
    <property type="evidence" value="ECO:0007669"/>
    <property type="project" value="TreeGrafter"/>
</dbReference>
<dbReference type="AlphaFoldDB" id="A0A226DKP0"/>
<dbReference type="EMBL" id="LNIX01000018">
    <property type="protein sequence ID" value="OXA45414.1"/>
    <property type="molecule type" value="Genomic_DNA"/>
</dbReference>
<gene>
    <name evidence="10" type="ORF">Fcan01_19874</name>
</gene>
<dbReference type="PROSITE" id="PS50192">
    <property type="entry name" value="T_SNARE"/>
    <property type="match status" value="2"/>
</dbReference>
<dbReference type="GO" id="GO:0005484">
    <property type="term" value="F:SNAP receptor activity"/>
    <property type="evidence" value="ECO:0007669"/>
    <property type="project" value="TreeGrafter"/>
</dbReference>
<dbReference type="PANTHER" id="PTHR19305:SF14">
    <property type="entry name" value="SYNAPTOSOMAL-ASSOCIATED PROTEIN-RELATED"/>
    <property type="match status" value="1"/>
</dbReference>
<dbReference type="GO" id="GO:0031629">
    <property type="term" value="P:synaptic vesicle fusion to presynaptic active zone membrane"/>
    <property type="evidence" value="ECO:0007669"/>
    <property type="project" value="TreeGrafter"/>
</dbReference>
<evidence type="ECO:0000313" key="10">
    <source>
        <dbReference type="EMBL" id="OXA45414.1"/>
    </source>
</evidence>
<dbReference type="InterPro" id="IPR000727">
    <property type="entry name" value="T_SNARE_dom"/>
</dbReference>
<evidence type="ECO:0000256" key="8">
    <source>
        <dbReference type="SAM" id="MobiDB-lite"/>
    </source>
</evidence>
<dbReference type="STRING" id="158441.A0A226DKP0"/>
<dbReference type="GO" id="GO:0043005">
    <property type="term" value="C:neuron projection"/>
    <property type="evidence" value="ECO:0007669"/>
    <property type="project" value="UniProtKB-KW"/>
</dbReference>
<feature type="domain" description="T-SNARE coiled-coil homology" evidence="9">
    <location>
        <begin position="141"/>
        <end position="203"/>
    </location>
</feature>
<keyword evidence="4" id="KW-0770">Synapse</keyword>
<evidence type="ECO:0000259" key="9">
    <source>
        <dbReference type="PROSITE" id="PS50192"/>
    </source>
</evidence>
<dbReference type="OrthoDB" id="19261at2759"/>
<evidence type="ECO:0000313" key="11">
    <source>
        <dbReference type="Proteomes" id="UP000198287"/>
    </source>
</evidence>
<dbReference type="Proteomes" id="UP000198287">
    <property type="component" value="Unassembled WGS sequence"/>
</dbReference>
<feature type="domain" description="T-SNARE coiled-coil homology" evidence="9">
    <location>
        <begin position="23"/>
        <end position="85"/>
    </location>
</feature>
<sequence>MPPPPPSPPKQRSELEELQYKASEVTDQSLQSTRNMRELCNEAKEMGIRSLVALDDQGEKLDNIEKGMLQINSDMKEAEENMRGMENCCSLIKFPCAKGSKDDANWKVNDGEGGGGSERPGGPSDAGIPTYGGFVSKYTNDAREEEMEKNMEEVSNMVGNLRNMAVDMGSEIGNQNAQIDRINMMAENNVGRISTANEKARNLLK</sequence>
<feature type="coiled-coil region" evidence="7">
    <location>
        <begin position="61"/>
        <end position="88"/>
    </location>
</feature>
<evidence type="ECO:0000256" key="4">
    <source>
        <dbReference type="ARBA" id="ARBA00023018"/>
    </source>
</evidence>
<dbReference type="GO" id="GO:0016082">
    <property type="term" value="P:synaptic vesicle priming"/>
    <property type="evidence" value="ECO:0007669"/>
    <property type="project" value="TreeGrafter"/>
</dbReference>
<keyword evidence="11" id="KW-1185">Reference proteome</keyword>
<proteinExistence type="inferred from homology"/>
<name>A0A226DKP0_FOLCA</name>
<dbReference type="CDD" id="cd15889">
    <property type="entry name" value="SNARE_SNAP25N_23N"/>
    <property type="match status" value="1"/>
</dbReference>
<reference evidence="10 11" key="1">
    <citation type="submission" date="2015-12" db="EMBL/GenBank/DDBJ databases">
        <title>The genome of Folsomia candida.</title>
        <authorList>
            <person name="Faddeeva A."/>
            <person name="Derks M.F."/>
            <person name="Anvar Y."/>
            <person name="Smit S."/>
            <person name="Van Straalen N."/>
            <person name="Roelofs D."/>
        </authorList>
    </citation>
    <scope>NUCLEOTIDE SEQUENCE [LARGE SCALE GENOMIC DNA]</scope>
    <source>
        <strain evidence="10 11">VU population</strain>
        <tissue evidence="10">Whole body</tissue>
    </source>
</reference>
<organism evidence="10 11">
    <name type="scientific">Folsomia candida</name>
    <name type="common">Springtail</name>
    <dbReference type="NCBI Taxonomy" id="158441"/>
    <lineage>
        <taxon>Eukaryota</taxon>
        <taxon>Metazoa</taxon>
        <taxon>Ecdysozoa</taxon>
        <taxon>Arthropoda</taxon>
        <taxon>Hexapoda</taxon>
        <taxon>Collembola</taxon>
        <taxon>Entomobryomorpha</taxon>
        <taxon>Isotomoidea</taxon>
        <taxon>Isotomidae</taxon>
        <taxon>Proisotominae</taxon>
        <taxon>Folsomia</taxon>
    </lineage>
</organism>
<dbReference type="Gene3D" id="1.20.5.110">
    <property type="match status" value="2"/>
</dbReference>
<evidence type="ECO:0000256" key="1">
    <source>
        <dbReference type="ARBA" id="ARBA00009480"/>
    </source>
</evidence>
<keyword evidence="3" id="KW-0677">Repeat</keyword>
<dbReference type="FunFam" id="1.20.5.110:FF:000018">
    <property type="entry name" value="Synaptosomal-associated protein"/>
    <property type="match status" value="1"/>
</dbReference>
<comment type="subcellular location">
    <subcellularLocation>
        <location evidence="6">Synapse</location>
        <location evidence="6">Synaptosome</location>
    </subcellularLocation>
</comment>
<keyword evidence="2" id="KW-0771">Synaptosome</keyword>
<protein>
    <submittedName>
        <fullName evidence="10">Synaptosomal-associated protein 25</fullName>
    </submittedName>
</protein>
<evidence type="ECO:0000256" key="6">
    <source>
        <dbReference type="ARBA" id="ARBA00034102"/>
    </source>
</evidence>
<dbReference type="GO" id="GO:0019905">
    <property type="term" value="F:syntaxin binding"/>
    <property type="evidence" value="ECO:0007669"/>
    <property type="project" value="TreeGrafter"/>
</dbReference>
<evidence type="ECO:0000256" key="7">
    <source>
        <dbReference type="SAM" id="Coils"/>
    </source>
</evidence>
<keyword evidence="5 7" id="KW-0175">Coiled coil</keyword>